<dbReference type="Pfam" id="PF23473">
    <property type="entry name" value="LysM3_LYK4_5"/>
    <property type="match status" value="1"/>
</dbReference>
<evidence type="ECO:0000259" key="1">
    <source>
        <dbReference type="PROSITE" id="PS51782"/>
    </source>
</evidence>
<dbReference type="InterPro" id="IPR011989">
    <property type="entry name" value="ARM-like"/>
</dbReference>
<dbReference type="InterPro" id="IPR016024">
    <property type="entry name" value="ARM-type_fold"/>
</dbReference>
<organism evidence="2 3">
    <name type="scientific">Tepidibacter hydrothermalis</name>
    <dbReference type="NCBI Taxonomy" id="3036126"/>
    <lineage>
        <taxon>Bacteria</taxon>
        <taxon>Bacillati</taxon>
        <taxon>Bacillota</taxon>
        <taxon>Clostridia</taxon>
        <taxon>Peptostreptococcales</taxon>
        <taxon>Peptostreptococcaceae</taxon>
        <taxon>Tepidibacter</taxon>
    </lineage>
</organism>
<name>A0ABY8EE72_9FIRM</name>
<dbReference type="Gene3D" id="1.25.10.10">
    <property type="entry name" value="Leucine-rich Repeat Variant"/>
    <property type="match status" value="1"/>
</dbReference>
<dbReference type="InterPro" id="IPR036779">
    <property type="entry name" value="LysM_dom_sf"/>
</dbReference>
<proteinExistence type="predicted"/>
<dbReference type="InterPro" id="IPR018392">
    <property type="entry name" value="LysM"/>
</dbReference>
<sequence>MLYYVKRFDTLQKIANRFNVSEQSIIKANVICDPDYLTPNTPLIIPDSDVDLPKSQGQPPYYIVQFRDTFLCLSKEFNTTVNNLVYMNRLNPNMIPTGYEILIGNYLQSPDELSKLWEDTGNNKCDELSEDQVHNIYYNGSFVWQALGQQSIPYLIELLNNPCDIVKYYSIVSLGRIGSNNTKVISELRKLVNNENELISNAAGWALLRIGLVTDHSKRMHVTTTESRIYDSPDLNSSSFAVPAGSPIMSLNWSIPSPTNEKNVFGETQLYDRVRFFTTGQDGYLPRVGFNEINAI</sequence>
<dbReference type="CDD" id="cd00118">
    <property type="entry name" value="LysM"/>
    <property type="match status" value="1"/>
</dbReference>
<evidence type="ECO:0000313" key="3">
    <source>
        <dbReference type="Proteomes" id="UP001222800"/>
    </source>
</evidence>
<dbReference type="SUPFAM" id="SSF48371">
    <property type="entry name" value="ARM repeat"/>
    <property type="match status" value="1"/>
</dbReference>
<dbReference type="PROSITE" id="PS51782">
    <property type="entry name" value="LYSM"/>
    <property type="match status" value="1"/>
</dbReference>
<dbReference type="SUPFAM" id="SSF54106">
    <property type="entry name" value="LysM domain"/>
    <property type="match status" value="2"/>
</dbReference>
<dbReference type="EMBL" id="CP120733">
    <property type="protein sequence ID" value="WFD11222.1"/>
    <property type="molecule type" value="Genomic_DNA"/>
</dbReference>
<gene>
    <name evidence="2" type="ORF">P4S50_03865</name>
</gene>
<reference evidence="2 3" key="1">
    <citation type="submission" date="2023-03" db="EMBL/GenBank/DDBJ databases">
        <title>Complete genome sequence of Tepidibacter sp. SWIR-1, isolated from a deep-sea hydrothermal vent.</title>
        <authorList>
            <person name="Li X."/>
        </authorList>
    </citation>
    <scope>NUCLEOTIDE SEQUENCE [LARGE SCALE GENOMIC DNA]</scope>
    <source>
        <strain evidence="2 3">SWIR-1</strain>
    </source>
</reference>
<feature type="domain" description="LysM" evidence="1">
    <location>
        <begin position="1"/>
        <end position="45"/>
    </location>
</feature>
<dbReference type="Gene3D" id="3.10.350.10">
    <property type="entry name" value="LysM domain"/>
    <property type="match status" value="2"/>
</dbReference>
<evidence type="ECO:0000313" key="2">
    <source>
        <dbReference type="EMBL" id="WFD11222.1"/>
    </source>
</evidence>
<dbReference type="Proteomes" id="UP001222800">
    <property type="component" value="Chromosome"/>
</dbReference>
<accession>A0ABY8EE72</accession>
<dbReference type="RefSeq" id="WP_277733225.1">
    <property type="nucleotide sequence ID" value="NZ_CP120733.1"/>
</dbReference>
<keyword evidence="3" id="KW-1185">Reference proteome</keyword>
<dbReference type="SMART" id="SM00257">
    <property type="entry name" value="LysM"/>
    <property type="match status" value="2"/>
</dbReference>
<dbReference type="InterPro" id="IPR056563">
    <property type="entry name" value="LysM3_LYK4_5"/>
</dbReference>
<protein>
    <submittedName>
        <fullName evidence="2">LysM peptidoglycan-binding domain-containing protein</fullName>
    </submittedName>
</protein>
<dbReference type="Pfam" id="PF01476">
    <property type="entry name" value="LysM"/>
    <property type="match status" value="1"/>
</dbReference>